<dbReference type="Proteomes" id="UP000515811">
    <property type="component" value="Chromosome"/>
</dbReference>
<evidence type="ECO:0000313" key="2">
    <source>
        <dbReference type="EMBL" id="QNN59789.1"/>
    </source>
</evidence>
<dbReference type="KEGG" id="drg:H9K76_22425"/>
<feature type="transmembrane region" description="Helical" evidence="1">
    <location>
        <begin position="20"/>
        <end position="40"/>
    </location>
</feature>
<keyword evidence="1" id="KW-1133">Transmembrane helix</keyword>
<keyword evidence="1" id="KW-0472">Membrane</keyword>
<dbReference type="InterPro" id="IPR022109">
    <property type="entry name" value="DUF3649"/>
</dbReference>
<gene>
    <name evidence="2" type="ORF">H9K76_22425</name>
</gene>
<dbReference type="AlphaFoldDB" id="A0A7G9RW14"/>
<keyword evidence="1" id="KW-0812">Transmembrane</keyword>
<name>A0A7G9RW14_9BURK</name>
<feature type="transmembrane region" description="Helical" evidence="1">
    <location>
        <begin position="52"/>
        <end position="71"/>
    </location>
</feature>
<organism evidence="2 3">
    <name type="scientific">Diaphorobacter ruginosibacter</name>
    <dbReference type="NCBI Taxonomy" id="1715720"/>
    <lineage>
        <taxon>Bacteria</taxon>
        <taxon>Pseudomonadati</taxon>
        <taxon>Pseudomonadota</taxon>
        <taxon>Betaproteobacteria</taxon>
        <taxon>Burkholderiales</taxon>
        <taxon>Comamonadaceae</taxon>
        <taxon>Diaphorobacter</taxon>
    </lineage>
</organism>
<dbReference type="Pfam" id="PF12365">
    <property type="entry name" value="DUF3649"/>
    <property type="match status" value="1"/>
</dbReference>
<feature type="transmembrane region" description="Helical" evidence="1">
    <location>
        <begin position="77"/>
        <end position="97"/>
    </location>
</feature>
<reference evidence="2 3" key="1">
    <citation type="submission" date="2020-08" db="EMBL/GenBank/DDBJ databases">
        <title>Genome sequence of Diaphorobacter ruginosibacter DSM 27467T.</title>
        <authorList>
            <person name="Hyun D.-W."/>
            <person name="Bae J.-W."/>
        </authorList>
    </citation>
    <scope>NUCLEOTIDE SEQUENCE [LARGE SCALE GENOMIC DNA]</scope>
    <source>
        <strain evidence="2 3">DSM 27467</strain>
    </source>
</reference>
<keyword evidence="3" id="KW-1185">Reference proteome</keyword>
<proteinExistence type="predicted"/>
<dbReference type="EMBL" id="CP060714">
    <property type="protein sequence ID" value="QNN59789.1"/>
    <property type="molecule type" value="Genomic_DNA"/>
</dbReference>
<protein>
    <submittedName>
        <fullName evidence="2">DUF3649 domain-containing protein</fullName>
    </submittedName>
</protein>
<evidence type="ECO:0000256" key="1">
    <source>
        <dbReference type="SAM" id="Phobius"/>
    </source>
</evidence>
<sequence length="102" mass="10390">MPQAPSLGRYRVQVASRSVAAIGGGYVLAAMSAAAGALGFQLMGLSRPDATLAATMLSFVLYAIAAMWAFGCASAGRAWSGIGLPAVVLGVLTWWLMRGGQA</sequence>
<evidence type="ECO:0000313" key="3">
    <source>
        <dbReference type="Proteomes" id="UP000515811"/>
    </source>
</evidence>
<accession>A0A7G9RW14</accession>